<evidence type="ECO:0000256" key="1">
    <source>
        <dbReference type="SAM" id="Phobius"/>
    </source>
</evidence>
<evidence type="ECO:0008006" key="4">
    <source>
        <dbReference type="Google" id="ProtNLM"/>
    </source>
</evidence>
<dbReference type="EMBL" id="MSCI01000001">
    <property type="protein sequence ID" value="PQJ63440.1"/>
    <property type="molecule type" value="Genomic_DNA"/>
</dbReference>
<keyword evidence="1" id="KW-1133">Transmembrane helix</keyword>
<dbReference type="AlphaFoldDB" id="A0A2S7VP84"/>
<evidence type="ECO:0000313" key="2">
    <source>
        <dbReference type="EMBL" id="PQJ63440.1"/>
    </source>
</evidence>
<feature type="transmembrane region" description="Helical" evidence="1">
    <location>
        <begin position="7"/>
        <end position="28"/>
    </location>
</feature>
<evidence type="ECO:0000313" key="3">
    <source>
        <dbReference type="Proteomes" id="UP000238707"/>
    </source>
</evidence>
<name>A0A2S7VP84_9VIBR</name>
<protein>
    <recommendedName>
        <fullName evidence="4">DUF4760 domain-containing protein</fullName>
    </recommendedName>
</protein>
<sequence length="326" mass="36850">MSDDKQVASLLSFCLPLCIGLFAGLIIFNPSEGFIVWWESIDWREQGVANVGAWVAGIATSLAALATAAAAHSSARAADAATKSANQWRVQASYNKYIDTGVKARIKLRWLEAHLQHMCNQRFSIFYGQSSCSSVKLESPYNDAEAFLSCLKENFIYGNPDENKRFKKYKETFKYQSDCIKKIYPKALDEVEETFELSKNHVGISDKEKVVILEAINEFITQIGNMGAMYNAIIEQDKDERTKKIHINSCLNVIGAKQHYYYSTLSNIHLISGYIDNLVLDSNQDAWAKNQSDHIKEEQRILASITKVDNDFIDKLSQSIARKFEN</sequence>
<proteinExistence type="predicted"/>
<organism evidence="2 3">
    <name type="scientific">Vibrio chagasii</name>
    <dbReference type="NCBI Taxonomy" id="170679"/>
    <lineage>
        <taxon>Bacteria</taxon>
        <taxon>Pseudomonadati</taxon>
        <taxon>Pseudomonadota</taxon>
        <taxon>Gammaproteobacteria</taxon>
        <taxon>Vibrionales</taxon>
        <taxon>Vibrionaceae</taxon>
        <taxon>Vibrio</taxon>
    </lineage>
</organism>
<accession>A0A2S7VP84</accession>
<comment type="caution">
    <text evidence="2">The sequence shown here is derived from an EMBL/GenBank/DDBJ whole genome shotgun (WGS) entry which is preliminary data.</text>
</comment>
<dbReference type="Proteomes" id="UP000238707">
    <property type="component" value="Unassembled WGS sequence"/>
</dbReference>
<dbReference type="RefSeq" id="WP_105023252.1">
    <property type="nucleotide sequence ID" value="NZ_MSCI01000001.1"/>
</dbReference>
<keyword evidence="3" id="KW-1185">Reference proteome</keyword>
<reference evidence="2 3" key="1">
    <citation type="submission" date="2016-12" db="EMBL/GenBank/DDBJ databases">
        <title>Diversity of luminous bacteria.</title>
        <authorList>
            <person name="Yoshizawa S."/>
            <person name="Kogure K."/>
        </authorList>
    </citation>
    <scope>NUCLEOTIDE SEQUENCE [LARGE SCALE GENOMIC DNA]</scope>
    <source>
        <strain evidence="2 3">LC2-408</strain>
    </source>
</reference>
<keyword evidence="1" id="KW-0812">Transmembrane</keyword>
<gene>
    <name evidence="2" type="ORF">BTO10_01065</name>
</gene>
<feature type="transmembrane region" description="Helical" evidence="1">
    <location>
        <begin position="48"/>
        <end position="71"/>
    </location>
</feature>
<keyword evidence="1" id="KW-0472">Membrane</keyword>